<dbReference type="GO" id="GO:0015937">
    <property type="term" value="P:coenzyme A biosynthetic process"/>
    <property type="evidence" value="ECO:0007669"/>
    <property type="project" value="UniProtKB-KW"/>
</dbReference>
<evidence type="ECO:0000256" key="1">
    <source>
        <dbReference type="ARBA" id="ARBA00022993"/>
    </source>
</evidence>
<dbReference type="RefSeq" id="XP_040727151.1">
    <property type="nucleotide sequence ID" value="XM_040867282.1"/>
</dbReference>
<evidence type="ECO:0000313" key="4">
    <source>
        <dbReference type="EMBL" id="ORY85669.1"/>
    </source>
</evidence>
<gene>
    <name evidence="4" type="ORF">BCR37DRAFT_337860</name>
</gene>
<keyword evidence="5" id="KW-1185">Reference proteome</keyword>
<dbReference type="OrthoDB" id="1532798at2759"/>
<dbReference type="PANTHER" id="PTHR14359">
    <property type="entry name" value="HOMO-OLIGOMERIC FLAVIN CONTAINING CYS DECARBOXYLASE FAMILY"/>
    <property type="match status" value="1"/>
</dbReference>
<dbReference type="GO" id="GO:0010181">
    <property type="term" value="F:FMN binding"/>
    <property type="evidence" value="ECO:0007669"/>
    <property type="project" value="TreeGrafter"/>
</dbReference>
<reference evidence="4 5" key="1">
    <citation type="submission" date="2016-07" db="EMBL/GenBank/DDBJ databases">
        <title>Pervasive Adenine N6-methylation of Active Genes in Fungi.</title>
        <authorList>
            <consortium name="DOE Joint Genome Institute"/>
            <person name="Mondo S.J."/>
            <person name="Dannebaum R.O."/>
            <person name="Kuo R.C."/>
            <person name="Labutti K."/>
            <person name="Haridas S."/>
            <person name="Kuo A."/>
            <person name="Salamov A."/>
            <person name="Ahrendt S.R."/>
            <person name="Lipzen A."/>
            <person name="Sullivan W."/>
            <person name="Andreopoulos W.B."/>
            <person name="Clum A."/>
            <person name="Lindquist E."/>
            <person name="Daum C."/>
            <person name="Ramamoorthy G.K."/>
            <person name="Gryganskyi A."/>
            <person name="Culley D."/>
            <person name="Magnuson J.K."/>
            <person name="James T.Y."/>
            <person name="O'Malley M.A."/>
            <person name="Stajich J.E."/>
            <person name="Spatafora J.W."/>
            <person name="Visel A."/>
            <person name="Grigoriev I.V."/>
        </authorList>
    </citation>
    <scope>NUCLEOTIDE SEQUENCE [LARGE SCALE GENOMIC DNA]</scope>
    <source>
        <strain evidence="4 5">12-1054</strain>
    </source>
</reference>
<feature type="domain" description="Flavoprotein" evidence="3">
    <location>
        <begin position="2"/>
        <end position="189"/>
    </location>
</feature>
<dbReference type="Proteomes" id="UP000193685">
    <property type="component" value="Unassembled WGS sequence"/>
</dbReference>
<name>A0A1Y2FP14_PROLT</name>
<dbReference type="PANTHER" id="PTHR14359:SF6">
    <property type="entry name" value="PHOSPHOPANTOTHENOYLCYSTEINE DECARBOXYLASE"/>
    <property type="match status" value="1"/>
</dbReference>
<protein>
    <submittedName>
        <fullName evidence="4">Flavo protein</fullName>
    </submittedName>
</protein>
<evidence type="ECO:0000256" key="2">
    <source>
        <dbReference type="ARBA" id="ARBA00038350"/>
    </source>
</evidence>
<dbReference type="SUPFAM" id="SSF52507">
    <property type="entry name" value="Homo-oligomeric flavin-containing Cys decarboxylases, HFCD"/>
    <property type="match status" value="1"/>
</dbReference>
<dbReference type="InterPro" id="IPR003382">
    <property type="entry name" value="Flavoprotein"/>
</dbReference>
<dbReference type="GeneID" id="63783881"/>
<dbReference type="OMA" id="KEWQGMN"/>
<evidence type="ECO:0000313" key="5">
    <source>
        <dbReference type="Proteomes" id="UP000193685"/>
    </source>
</evidence>
<dbReference type="Gene3D" id="3.40.50.1950">
    <property type="entry name" value="Flavin prenyltransferase-like"/>
    <property type="match status" value="1"/>
</dbReference>
<proteinExistence type="inferred from homology"/>
<evidence type="ECO:0000259" key="3">
    <source>
        <dbReference type="Pfam" id="PF02441"/>
    </source>
</evidence>
<dbReference type="AlphaFoldDB" id="A0A1Y2FP14"/>
<dbReference type="GO" id="GO:0004633">
    <property type="term" value="F:phosphopantothenoylcysteine decarboxylase activity"/>
    <property type="evidence" value="ECO:0007669"/>
    <property type="project" value="TreeGrafter"/>
</dbReference>
<dbReference type="STRING" id="56484.A0A1Y2FP14"/>
<feature type="non-terminal residue" evidence="4">
    <location>
        <position position="215"/>
    </location>
</feature>
<keyword evidence="1" id="KW-0173">Coenzyme A biosynthesis</keyword>
<dbReference type="InterPro" id="IPR036551">
    <property type="entry name" value="Flavin_trans-like"/>
</dbReference>
<feature type="non-terminal residue" evidence="4">
    <location>
        <position position="1"/>
    </location>
</feature>
<sequence length="215" mass="23909">INLVVGCTGSIAAIKVPELVRKLHATGKFNIILLPSNDSLHFFNLQDSKSPNALINTLDSGLQGVTVFKDEDEYRFWRSREDPVLHIEIRRWADILLIAPLSADTLAKINSGRCDTLLLEVLRAWDYTQLSEPTPAMHHTKTHATQTFKQSNTIQGKKLIACPAMNTHMFTHPLTAGHLQFLQETLRFELLGPIEKRLACGDLGTGGMGEVNTIV</sequence>
<organism evidence="4 5">
    <name type="scientific">Protomyces lactucae-debilis</name>
    <dbReference type="NCBI Taxonomy" id="2754530"/>
    <lineage>
        <taxon>Eukaryota</taxon>
        <taxon>Fungi</taxon>
        <taxon>Dikarya</taxon>
        <taxon>Ascomycota</taxon>
        <taxon>Taphrinomycotina</taxon>
        <taxon>Taphrinomycetes</taxon>
        <taxon>Taphrinales</taxon>
        <taxon>Protomycetaceae</taxon>
        <taxon>Protomyces</taxon>
    </lineage>
</organism>
<comment type="caution">
    <text evidence="4">The sequence shown here is derived from an EMBL/GenBank/DDBJ whole genome shotgun (WGS) entry which is preliminary data.</text>
</comment>
<dbReference type="EMBL" id="MCFI01000004">
    <property type="protein sequence ID" value="ORY85669.1"/>
    <property type="molecule type" value="Genomic_DNA"/>
</dbReference>
<dbReference type="Pfam" id="PF02441">
    <property type="entry name" value="Flavoprotein"/>
    <property type="match status" value="1"/>
</dbReference>
<dbReference type="GO" id="GO:0071513">
    <property type="term" value="C:phosphopantothenoylcysteine decarboxylase complex"/>
    <property type="evidence" value="ECO:0007669"/>
    <property type="project" value="TreeGrafter"/>
</dbReference>
<comment type="similarity">
    <text evidence="2">Belongs to the HFCD (homooligomeric flavin containing Cys decarboxylase) superfamily.</text>
</comment>
<accession>A0A1Y2FP14</accession>